<accession>D9XC48</accession>
<feature type="compositionally biased region" description="Gly residues" evidence="7">
    <location>
        <begin position="291"/>
        <end position="304"/>
    </location>
</feature>
<protein>
    <submittedName>
        <fullName evidence="10">Integral membrane protein</fullName>
    </submittedName>
</protein>
<dbReference type="GO" id="GO:0046872">
    <property type="term" value="F:metal ion binding"/>
    <property type="evidence" value="ECO:0007669"/>
    <property type="project" value="UniProtKB-KW"/>
</dbReference>
<feature type="transmembrane region" description="Helical" evidence="8">
    <location>
        <begin position="34"/>
        <end position="52"/>
    </location>
</feature>
<keyword evidence="8" id="KW-1133">Transmembrane helix</keyword>
<feature type="transmembrane region" description="Helical" evidence="8">
    <location>
        <begin position="89"/>
        <end position="113"/>
    </location>
</feature>
<dbReference type="GO" id="GO:0004222">
    <property type="term" value="F:metalloendopeptidase activity"/>
    <property type="evidence" value="ECO:0007669"/>
    <property type="project" value="InterPro"/>
</dbReference>
<evidence type="ECO:0000256" key="5">
    <source>
        <dbReference type="ARBA" id="ARBA00023049"/>
    </source>
</evidence>
<feature type="region of interest" description="Disordered" evidence="7">
    <location>
        <begin position="216"/>
        <end position="385"/>
    </location>
</feature>
<dbReference type="Proteomes" id="UP000004184">
    <property type="component" value="Unassembled WGS sequence"/>
</dbReference>
<reference evidence="11" key="1">
    <citation type="submission" date="2009-02" db="EMBL/GenBank/DDBJ databases">
        <title>Annotation of Streptomyces viridochromogenes strain DSM 40736.</title>
        <authorList>
            <consortium name="The Broad Institute Genome Sequencing Platform"/>
            <consortium name="Broad Institute Microbial Sequencing Center"/>
            <person name="Fischbach M."/>
            <person name="Godfrey P."/>
            <person name="Ward D."/>
            <person name="Young S."/>
            <person name="Zeng Q."/>
            <person name="Koehrsen M."/>
            <person name="Alvarado L."/>
            <person name="Berlin A.M."/>
            <person name="Bochicchio J."/>
            <person name="Borenstein D."/>
            <person name="Chapman S.B."/>
            <person name="Chen Z."/>
            <person name="Engels R."/>
            <person name="Freedman E."/>
            <person name="Gellesch M."/>
            <person name="Goldberg J."/>
            <person name="Griggs A."/>
            <person name="Gujja S."/>
            <person name="Heilman E.R."/>
            <person name="Heiman D.I."/>
            <person name="Hepburn T.A."/>
            <person name="Howarth C."/>
            <person name="Jen D."/>
            <person name="Larson L."/>
            <person name="Lewis B."/>
            <person name="Mehta T."/>
            <person name="Park D."/>
            <person name="Pearson M."/>
            <person name="Richards J."/>
            <person name="Roberts A."/>
            <person name="Saif S."/>
            <person name="Shea T.D."/>
            <person name="Shenoy N."/>
            <person name="Sisk P."/>
            <person name="Stolte C."/>
            <person name="Sykes S.N."/>
            <person name="Thomson T."/>
            <person name="Walk T."/>
            <person name="White J."/>
            <person name="Yandava C."/>
            <person name="Straight P."/>
            <person name="Clardy J."/>
            <person name="Hung D."/>
            <person name="Kolter R."/>
            <person name="Mekalanos J."/>
            <person name="Walker S."/>
            <person name="Walsh C.T."/>
            <person name="Wieland-Brown L.C."/>
            <person name="Haas B."/>
            <person name="Nusbaum C."/>
            <person name="Birren B."/>
        </authorList>
    </citation>
    <scope>NUCLEOTIDE SEQUENCE [LARGE SCALE GENOMIC DNA]</scope>
    <source>
        <strain evidence="11">DSM 40736 / JCM 4977 / BCRC 1201 / Tue 494</strain>
    </source>
</reference>
<evidence type="ECO:0000256" key="3">
    <source>
        <dbReference type="ARBA" id="ARBA00022801"/>
    </source>
</evidence>
<dbReference type="Pfam" id="PF01435">
    <property type="entry name" value="Peptidase_M48"/>
    <property type="match status" value="1"/>
</dbReference>
<keyword evidence="5 6" id="KW-0482">Metalloprotease</keyword>
<evidence type="ECO:0000313" key="10">
    <source>
        <dbReference type="EMBL" id="EFL30279.1"/>
    </source>
</evidence>
<organism evidence="10 11">
    <name type="scientific">Streptomyces viridochromogenes (strain DSM 40736 / JCM 4977 / BCRC 1201 / Tue 494)</name>
    <dbReference type="NCBI Taxonomy" id="591159"/>
    <lineage>
        <taxon>Bacteria</taxon>
        <taxon>Bacillati</taxon>
        <taxon>Actinomycetota</taxon>
        <taxon>Actinomycetes</taxon>
        <taxon>Kitasatosporales</taxon>
        <taxon>Streptomycetaceae</taxon>
        <taxon>Streptomyces</taxon>
    </lineage>
</organism>
<feature type="compositionally biased region" description="Pro residues" evidence="7">
    <location>
        <begin position="368"/>
        <end position="383"/>
    </location>
</feature>
<evidence type="ECO:0000256" key="2">
    <source>
        <dbReference type="ARBA" id="ARBA00022723"/>
    </source>
</evidence>
<feature type="domain" description="Peptidase M48" evidence="9">
    <location>
        <begin position="144"/>
        <end position="194"/>
    </location>
</feature>
<evidence type="ECO:0000256" key="1">
    <source>
        <dbReference type="ARBA" id="ARBA00022670"/>
    </source>
</evidence>
<dbReference type="AlphaFoldDB" id="D9XC48"/>
<dbReference type="HOGENOM" id="CLU_700044_0_0_11"/>
<keyword evidence="4 6" id="KW-0862">Zinc</keyword>
<keyword evidence="8" id="KW-0812">Transmembrane</keyword>
<feature type="compositionally biased region" description="Low complexity" evidence="7">
    <location>
        <begin position="305"/>
        <end position="321"/>
    </location>
</feature>
<keyword evidence="11" id="KW-1185">Reference proteome</keyword>
<keyword evidence="1 6" id="KW-0645">Protease</keyword>
<comment type="cofactor">
    <cofactor evidence="6">
        <name>Zn(2+)</name>
        <dbReference type="ChEBI" id="CHEBI:29105"/>
    </cofactor>
    <text evidence="6">Binds 1 zinc ion per subunit.</text>
</comment>
<keyword evidence="2" id="KW-0479">Metal-binding</keyword>
<dbReference type="PANTHER" id="PTHR34978:SF3">
    <property type="entry name" value="SLR0241 PROTEIN"/>
    <property type="match status" value="1"/>
</dbReference>
<keyword evidence="3 6" id="KW-0378">Hydrolase</keyword>
<dbReference type="STRING" id="591159.SSQG_00797"/>
<keyword evidence="8" id="KW-0472">Membrane</keyword>
<evidence type="ECO:0000259" key="9">
    <source>
        <dbReference type="Pfam" id="PF01435"/>
    </source>
</evidence>
<name>D9XC48_STRVT</name>
<evidence type="ECO:0000256" key="8">
    <source>
        <dbReference type="SAM" id="Phobius"/>
    </source>
</evidence>
<gene>
    <name evidence="10" type="ORF">SSQG_00797</name>
</gene>
<comment type="similarity">
    <text evidence="6">Belongs to the peptidase M48 family.</text>
</comment>
<proteinExistence type="inferred from homology"/>
<dbReference type="PANTHER" id="PTHR34978">
    <property type="entry name" value="POSSIBLE SENSOR-TRANSDUCER PROTEIN BLAR"/>
    <property type="match status" value="1"/>
</dbReference>
<dbReference type="Gene3D" id="3.30.2010.10">
    <property type="entry name" value="Metalloproteases ('zincins'), catalytic domain"/>
    <property type="match status" value="1"/>
</dbReference>
<evidence type="ECO:0000313" key="11">
    <source>
        <dbReference type="Proteomes" id="UP000004184"/>
    </source>
</evidence>
<dbReference type="GO" id="GO:0006508">
    <property type="term" value="P:proteolysis"/>
    <property type="evidence" value="ECO:0007669"/>
    <property type="project" value="UniProtKB-KW"/>
</dbReference>
<sequence length="394" mass="41095">MMLPAALLLLGALTAVVAPRLLARADWPDREPVVALWVWQCVVAAVIVCCALSMTLSAAAAWHAVGGHVFATAPGRVVEAYALGTAGPWAATTAVALACGGLWSVAMLVREVGLTRARRRRRRADLLVRAPLLPGEVAVSGRLVVLESERPDAWWLPGTPPQLVVTTAALGRLKGRKLDAVLAHEQGHARARHDWLLNCSSALAGGFPQVPVFAAFPRRDAPPGRTRRRRHGVPPLRPSDHRPGPGRTQRAPRRVRPLPDTAGPCTGPGAPVADSPGPAARRTASAADGCGRAGARGAGAGGLRAGTARVGLTRPGSRVPGGPRPERGRGRSRRRGVAEGRPSGPEDRHRTGSGPPGSARIASCTPSPSSPRPAPSTAPPPVRPVSWPCARFCC</sequence>
<evidence type="ECO:0000256" key="6">
    <source>
        <dbReference type="RuleBase" id="RU003983"/>
    </source>
</evidence>
<dbReference type="EMBL" id="GG657757">
    <property type="protein sequence ID" value="EFL30279.1"/>
    <property type="molecule type" value="Genomic_DNA"/>
</dbReference>
<evidence type="ECO:0000256" key="4">
    <source>
        <dbReference type="ARBA" id="ARBA00022833"/>
    </source>
</evidence>
<dbReference type="InterPro" id="IPR052173">
    <property type="entry name" value="Beta-lactam_resp_regulator"/>
</dbReference>
<dbReference type="InterPro" id="IPR001915">
    <property type="entry name" value="Peptidase_M48"/>
</dbReference>
<evidence type="ECO:0000256" key="7">
    <source>
        <dbReference type="SAM" id="MobiDB-lite"/>
    </source>
</evidence>